<gene>
    <name evidence="2" type="ORF">TCLT_LOCUS10866</name>
</gene>
<reference evidence="4" key="1">
    <citation type="submission" date="2017-02" db="UniProtKB">
        <authorList>
            <consortium name="WormBaseParasite"/>
        </authorList>
    </citation>
    <scope>IDENTIFICATION</scope>
</reference>
<evidence type="ECO:0000313" key="4">
    <source>
        <dbReference type="WBParaSite" id="TCLT_0001088801-mRNA-1"/>
    </source>
</evidence>
<reference evidence="2 3" key="2">
    <citation type="submission" date="2018-11" db="EMBL/GenBank/DDBJ databases">
        <authorList>
            <consortium name="Pathogen Informatics"/>
        </authorList>
    </citation>
    <scope>NUCLEOTIDE SEQUENCE [LARGE SCALE GENOMIC DNA]</scope>
</reference>
<feature type="chain" id="PRO_5043126798" evidence="1">
    <location>
        <begin position="27"/>
        <end position="123"/>
    </location>
</feature>
<proteinExistence type="predicted"/>
<protein>
    <submittedName>
        <fullName evidence="4">Secreted protein</fullName>
    </submittedName>
</protein>
<evidence type="ECO:0000313" key="2">
    <source>
        <dbReference type="EMBL" id="VDN08584.1"/>
    </source>
</evidence>
<dbReference type="EMBL" id="UYYF01005514">
    <property type="protein sequence ID" value="VDN08584.1"/>
    <property type="molecule type" value="Genomic_DNA"/>
</dbReference>
<dbReference type="Proteomes" id="UP000276776">
    <property type="component" value="Unassembled WGS sequence"/>
</dbReference>
<accession>A0A0N5DCG5</accession>
<evidence type="ECO:0000313" key="3">
    <source>
        <dbReference type="Proteomes" id="UP000276776"/>
    </source>
</evidence>
<name>A0A0N5DCG5_THECL</name>
<keyword evidence="1" id="KW-0732">Signal</keyword>
<keyword evidence="3" id="KW-1185">Reference proteome</keyword>
<dbReference type="WBParaSite" id="TCLT_0001088801-mRNA-1">
    <property type="protein sequence ID" value="TCLT_0001088801-mRNA-1"/>
    <property type="gene ID" value="TCLT_0001088801"/>
</dbReference>
<evidence type="ECO:0000256" key="1">
    <source>
        <dbReference type="SAM" id="SignalP"/>
    </source>
</evidence>
<feature type="signal peptide" evidence="1">
    <location>
        <begin position="1"/>
        <end position="26"/>
    </location>
</feature>
<organism evidence="4">
    <name type="scientific">Thelazia callipaeda</name>
    <name type="common">Oriental eyeworm</name>
    <name type="synonym">Parasitic nematode</name>
    <dbReference type="NCBI Taxonomy" id="103827"/>
    <lineage>
        <taxon>Eukaryota</taxon>
        <taxon>Metazoa</taxon>
        <taxon>Ecdysozoa</taxon>
        <taxon>Nematoda</taxon>
        <taxon>Chromadorea</taxon>
        <taxon>Rhabditida</taxon>
        <taxon>Spirurina</taxon>
        <taxon>Spiruromorpha</taxon>
        <taxon>Thelazioidea</taxon>
        <taxon>Thelaziidae</taxon>
        <taxon>Thelazia</taxon>
    </lineage>
</organism>
<dbReference type="AlphaFoldDB" id="A0A0N5DCG5"/>
<sequence length="123" mass="14358">MTILQKMNCLALILSLLICAYQRVTGAPTNETLIATGDEIQKPSNQIDYLSRLMTMMGPFEELFMDCIKGTNVTNEDLLNYRRVNTFFNKEATDALKERFQIVRFRNGEFESINQRNVYLKYR</sequence>